<evidence type="ECO:0000313" key="1">
    <source>
        <dbReference type="EMBL" id="BDV43609.1"/>
    </source>
</evidence>
<dbReference type="EMBL" id="AP027151">
    <property type="protein sequence ID" value="BDV43609.1"/>
    <property type="molecule type" value="Genomic_DNA"/>
</dbReference>
<proteinExistence type="predicted"/>
<organism evidence="1 2">
    <name type="scientific">Geotalea uraniireducens</name>
    <dbReference type="NCBI Taxonomy" id="351604"/>
    <lineage>
        <taxon>Bacteria</taxon>
        <taxon>Pseudomonadati</taxon>
        <taxon>Thermodesulfobacteriota</taxon>
        <taxon>Desulfuromonadia</taxon>
        <taxon>Geobacterales</taxon>
        <taxon>Geobacteraceae</taxon>
        <taxon>Geotalea</taxon>
    </lineage>
</organism>
<evidence type="ECO:0000313" key="2">
    <source>
        <dbReference type="Proteomes" id="UP001317705"/>
    </source>
</evidence>
<dbReference type="Proteomes" id="UP001317705">
    <property type="component" value="Chromosome"/>
</dbReference>
<gene>
    <name evidence="1" type="ORF">GURASL_25320</name>
</gene>
<sequence>MTENPTGFYVVSPLASLFFNHKYGANNIGKILCRDKDGNLLYLYPDRNTQLELTSKSTKDVIKMYFDTVFFDGNKLVGLRSRLVPGMTREIALADIEKIEIYSEFPRTEKFDSK</sequence>
<name>A0ABN6VTB7_9BACT</name>
<keyword evidence="2" id="KW-1185">Reference proteome</keyword>
<accession>A0ABN6VTB7</accession>
<reference evidence="1 2" key="1">
    <citation type="submission" date="2022-12" db="EMBL/GenBank/DDBJ databases">
        <title>Polyphasic characterization of Geotalea uranireducens NIT-SL11 newly isolated from a complex of sewage sludge and microbially reduced graphene oxide.</title>
        <authorList>
            <person name="Xie L."/>
            <person name="Yoshida N."/>
            <person name="Meng L."/>
        </authorList>
    </citation>
    <scope>NUCLEOTIDE SEQUENCE [LARGE SCALE GENOMIC DNA]</scope>
    <source>
        <strain evidence="1 2">NIT-SL11</strain>
    </source>
</reference>
<protein>
    <submittedName>
        <fullName evidence="1">Uncharacterized protein</fullName>
    </submittedName>
</protein>